<dbReference type="SUPFAM" id="SSF50249">
    <property type="entry name" value="Nucleic acid-binding proteins"/>
    <property type="match status" value="1"/>
</dbReference>
<evidence type="ECO:0000256" key="1">
    <source>
        <dbReference type="SAM" id="Phobius"/>
    </source>
</evidence>
<accession>A0AA38TIY8</accession>
<comment type="caution">
    <text evidence="2">The sequence shown here is derived from an EMBL/GenBank/DDBJ whole genome shotgun (WGS) entry which is preliminary data.</text>
</comment>
<dbReference type="EMBL" id="JARYMX010000003">
    <property type="protein sequence ID" value="KAJ9557853.1"/>
    <property type="molecule type" value="Genomic_DNA"/>
</dbReference>
<keyword evidence="1" id="KW-1133">Transmembrane helix</keyword>
<feature type="transmembrane region" description="Helical" evidence="1">
    <location>
        <begin position="202"/>
        <end position="235"/>
    </location>
</feature>
<keyword evidence="3" id="KW-1185">Reference proteome</keyword>
<keyword evidence="1" id="KW-0812">Transmembrane</keyword>
<evidence type="ECO:0000313" key="2">
    <source>
        <dbReference type="EMBL" id="KAJ9557853.1"/>
    </source>
</evidence>
<organism evidence="2 3">
    <name type="scientific">Centaurea solstitialis</name>
    <name type="common">yellow star-thistle</name>
    <dbReference type="NCBI Taxonomy" id="347529"/>
    <lineage>
        <taxon>Eukaryota</taxon>
        <taxon>Viridiplantae</taxon>
        <taxon>Streptophyta</taxon>
        <taxon>Embryophyta</taxon>
        <taxon>Tracheophyta</taxon>
        <taxon>Spermatophyta</taxon>
        <taxon>Magnoliopsida</taxon>
        <taxon>eudicotyledons</taxon>
        <taxon>Gunneridae</taxon>
        <taxon>Pentapetalae</taxon>
        <taxon>asterids</taxon>
        <taxon>campanulids</taxon>
        <taxon>Asterales</taxon>
        <taxon>Asteraceae</taxon>
        <taxon>Carduoideae</taxon>
        <taxon>Cardueae</taxon>
        <taxon>Centaureinae</taxon>
        <taxon>Centaurea</taxon>
    </lineage>
</organism>
<protein>
    <submittedName>
        <fullName evidence="2">Uncharacterized protein</fullName>
    </submittedName>
</protein>
<dbReference type="Proteomes" id="UP001172457">
    <property type="component" value="Chromosome 3"/>
</dbReference>
<dbReference type="Gene3D" id="2.40.50.140">
    <property type="entry name" value="Nucleic acid-binding proteins"/>
    <property type="match status" value="1"/>
</dbReference>
<dbReference type="AlphaFoldDB" id="A0AA38TIY8"/>
<keyword evidence="1" id="KW-0472">Membrane</keyword>
<dbReference type="InterPro" id="IPR012340">
    <property type="entry name" value="NA-bd_OB-fold"/>
</dbReference>
<gene>
    <name evidence="2" type="ORF">OSB04_012467</name>
</gene>
<name>A0AA38TIY8_9ASTR</name>
<reference evidence="2" key="1">
    <citation type="submission" date="2023-03" db="EMBL/GenBank/DDBJ databases">
        <title>Chromosome-scale reference genome and RAD-based genetic map of yellow starthistle (Centaurea solstitialis) reveal putative structural variation and QTLs associated with invader traits.</title>
        <authorList>
            <person name="Reatini B."/>
            <person name="Cang F.A."/>
            <person name="Jiang Q."/>
            <person name="Mckibben M.T.W."/>
            <person name="Barker M.S."/>
            <person name="Rieseberg L.H."/>
            <person name="Dlugosch K.M."/>
        </authorList>
    </citation>
    <scope>NUCLEOTIDE SEQUENCE</scope>
    <source>
        <strain evidence="2">CAN-66</strain>
        <tissue evidence="2">Leaf</tissue>
    </source>
</reference>
<feature type="transmembrane region" description="Helical" evidence="1">
    <location>
        <begin position="151"/>
        <end position="167"/>
    </location>
</feature>
<evidence type="ECO:0000313" key="3">
    <source>
        <dbReference type="Proteomes" id="UP001172457"/>
    </source>
</evidence>
<sequence length="353" mass="39732">MELDSNSIFCQPNRLWNWIPIPSKRFQQTKRNLRGKFKCESLFHCEHEDESQPLIQSIKAALTERLQLTSTVASHFYLNPEIDEVHAMLKEFRSRFISQIRTTPTLQVHYKKFECVEKEKQRNRFTIAQLLDQNPTRYLSLRASQASKRGLQFRVSVVVVVVVWWIADLRLLIYGFGSGGGCGGGGGSYDGGGCGGDGLVVVGVVVVVVMAVVVVVVVVAVVVVAVVVVVMVVVVGEEEGGDGAHVFTGRRRRMEVAFPKYPCARVQFTCIAHIARIEEQKDWFYIACSECRKKLQLRGTTLACSDHQPTVPKYLNLIELKMNVPDKKANMYLLISYIRDDIAEVKSLFFDNA</sequence>
<proteinExistence type="predicted"/>